<dbReference type="SUPFAM" id="SSF49329">
    <property type="entry name" value="Cu,Zn superoxide dismutase-like"/>
    <property type="match status" value="1"/>
</dbReference>
<dbReference type="AlphaFoldDB" id="A0A179G3S0"/>
<dbReference type="Proteomes" id="UP000078397">
    <property type="component" value="Unassembled WGS sequence"/>
</dbReference>
<keyword evidence="15" id="KW-1185">Reference proteome</keyword>
<dbReference type="RefSeq" id="XP_018148598.1">
    <property type="nucleotide sequence ID" value="XM_018290562.1"/>
</dbReference>
<dbReference type="GO" id="GO:0005507">
    <property type="term" value="F:copper ion binding"/>
    <property type="evidence" value="ECO:0007669"/>
    <property type="project" value="InterPro"/>
</dbReference>
<comment type="function">
    <text evidence="1">Destroys radicals which are normally produced within the cells and which are toxic to biological systems.</text>
</comment>
<dbReference type="PANTHER" id="PTHR10003">
    <property type="entry name" value="SUPEROXIDE DISMUTASE CU-ZN -RELATED"/>
    <property type="match status" value="1"/>
</dbReference>
<feature type="compositionally biased region" description="Low complexity" evidence="11">
    <location>
        <begin position="227"/>
        <end position="271"/>
    </location>
</feature>
<reference evidence="14 15" key="1">
    <citation type="journal article" date="2016" name="PLoS Pathog.">
        <title>Biosynthesis of antibiotic leucinostatins in bio-control fungus Purpureocillium lilacinum and their inhibition on phytophthora revealed by genome mining.</title>
        <authorList>
            <person name="Wang G."/>
            <person name="Liu Z."/>
            <person name="Lin R."/>
            <person name="Li E."/>
            <person name="Mao Z."/>
            <person name="Ling J."/>
            <person name="Yang Y."/>
            <person name="Yin W.B."/>
            <person name="Xie B."/>
        </authorList>
    </citation>
    <scope>NUCLEOTIDE SEQUENCE [LARGE SCALE GENOMIC DNA]</scope>
    <source>
        <strain evidence="14">170</strain>
    </source>
</reference>
<dbReference type="InterPro" id="IPR024134">
    <property type="entry name" value="SOD_Cu/Zn_/chaperone"/>
</dbReference>
<keyword evidence="7" id="KW-0963">Cytoplasm</keyword>
<sequence length="306" mass="31550">MRMKAIVVALGVTVNHATADDPAAVISGNPINVVYTATLPETPFFAAPELKGSVRGFISAATPPDGVGVRFTIRFENLPKTGGPFPYHIHVNQVADGNCSAAGGHLDPMNRGEDPPCDAGNLPSCQTGDLSGKYGTINSDPFVAEYVDKFSSLKREDGAFIGNRSFVIHLANKTRLTCGDFLKNQPVLKPVTLTPPGGQADSQSTKPCSKASSTSAAGNCPCNTQVTSTTATTTTTSTKSSTSSTSTTSTSSSSTSTITTTSTTATPTNTGVFVPTTTVVVAGAAATMPGSLLWWMSGAALMMFSH</sequence>
<dbReference type="KEGG" id="pchm:VFPPC_12785"/>
<dbReference type="InterPro" id="IPR036423">
    <property type="entry name" value="SOD-like_Cu/Zn_dom_sf"/>
</dbReference>
<evidence type="ECO:0000256" key="3">
    <source>
        <dbReference type="ARBA" id="ARBA00004496"/>
    </source>
</evidence>
<dbReference type="STRING" id="1380566.A0A179G3S0"/>
<evidence type="ECO:0000256" key="7">
    <source>
        <dbReference type="ARBA" id="ARBA00022490"/>
    </source>
</evidence>
<dbReference type="EC" id="1.15.1.1" evidence="6"/>
<keyword evidence="9" id="KW-0049">Antioxidant</keyword>
<feature type="domain" description="Superoxide dismutase copper/zinc binding" evidence="13">
    <location>
        <begin position="56"/>
        <end position="171"/>
    </location>
</feature>
<evidence type="ECO:0000259" key="13">
    <source>
        <dbReference type="Pfam" id="PF00080"/>
    </source>
</evidence>
<evidence type="ECO:0000256" key="1">
    <source>
        <dbReference type="ARBA" id="ARBA00003917"/>
    </source>
</evidence>
<evidence type="ECO:0000256" key="2">
    <source>
        <dbReference type="ARBA" id="ARBA00004196"/>
    </source>
</evidence>
<dbReference type="OrthoDB" id="159229at2759"/>
<evidence type="ECO:0000256" key="10">
    <source>
        <dbReference type="ARBA" id="ARBA00049204"/>
    </source>
</evidence>
<evidence type="ECO:0000256" key="8">
    <source>
        <dbReference type="ARBA" id="ARBA00022525"/>
    </source>
</evidence>
<evidence type="ECO:0000256" key="6">
    <source>
        <dbReference type="ARBA" id="ARBA00012682"/>
    </source>
</evidence>
<evidence type="ECO:0000313" key="15">
    <source>
        <dbReference type="Proteomes" id="UP000078397"/>
    </source>
</evidence>
<keyword evidence="8" id="KW-0964">Secreted</keyword>
<dbReference type="GeneID" id="28854556"/>
<gene>
    <name evidence="14" type="ORF">VFPPC_12785</name>
</gene>
<evidence type="ECO:0000313" key="14">
    <source>
        <dbReference type="EMBL" id="OAQ72515.1"/>
    </source>
</evidence>
<accession>A0A179G3S0</accession>
<feature type="region of interest" description="Disordered" evidence="11">
    <location>
        <begin position="192"/>
        <end position="271"/>
    </location>
</feature>
<comment type="subcellular location">
    <subcellularLocation>
        <location evidence="2">Cell envelope</location>
    </subcellularLocation>
    <subcellularLocation>
        <location evidence="3">Cytoplasm</location>
    </subcellularLocation>
    <subcellularLocation>
        <location evidence="4">Secreted</location>
    </subcellularLocation>
</comment>
<dbReference type="EMBL" id="LSBJ02000001">
    <property type="protein sequence ID" value="OAQ72515.1"/>
    <property type="molecule type" value="Genomic_DNA"/>
</dbReference>
<dbReference type="Gene3D" id="2.60.40.200">
    <property type="entry name" value="Superoxide dismutase, copper/zinc binding domain"/>
    <property type="match status" value="1"/>
</dbReference>
<evidence type="ECO:0000256" key="12">
    <source>
        <dbReference type="SAM" id="SignalP"/>
    </source>
</evidence>
<dbReference type="Pfam" id="PF00080">
    <property type="entry name" value="Sod_Cu"/>
    <property type="match status" value="1"/>
</dbReference>
<comment type="similarity">
    <text evidence="5">Belongs to the Cu-Zn superoxide dismutase family.</text>
</comment>
<feature type="signal peptide" evidence="12">
    <location>
        <begin position="1"/>
        <end position="19"/>
    </location>
</feature>
<dbReference type="GO" id="GO:0004784">
    <property type="term" value="F:superoxide dismutase activity"/>
    <property type="evidence" value="ECO:0007669"/>
    <property type="project" value="UniProtKB-EC"/>
</dbReference>
<name>A0A179G3S0_METCM</name>
<proteinExistence type="inferred from homology"/>
<evidence type="ECO:0000256" key="9">
    <source>
        <dbReference type="ARBA" id="ARBA00022862"/>
    </source>
</evidence>
<keyword evidence="12" id="KW-0732">Signal</keyword>
<comment type="catalytic activity">
    <reaction evidence="10">
        <text>2 superoxide + 2 H(+) = H2O2 + O2</text>
        <dbReference type="Rhea" id="RHEA:20696"/>
        <dbReference type="ChEBI" id="CHEBI:15378"/>
        <dbReference type="ChEBI" id="CHEBI:15379"/>
        <dbReference type="ChEBI" id="CHEBI:16240"/>
        <dbReference type="ChEBI" id="CHEBI:18421"/>
        <dbReference type="EC" id="1.15.1.1"/>
    </reaction>
</comment>
<feature type="compositionally biased region" description="Polar residues" evidence="11">
    <location>
        <begin position="200"/>
        <end position="226"/>
    </location>
</feature>
<protein>
    <recommendedName>
        <fullName evidence="6">superoxide dismutase</fullName>
        <ecNumber evidence="6">1.15.1.1</ecNumber>
    </recommendedName>
</protein>
<dbReference type="GO" id="GO:0005576">
    <property type="term" value="C:extracellular region"/>
    <property type="evidence" value="ECO:0007669"/>
    <property type="project" value="UniProtKB-SubCell"/>
</dbReference>
<organism evidence="14 15">
    <name type="scientific">Pochonia chlamydosporia 170</name>
    <dbReference type="NCBI Taxonomy" id="1380566"/>
    <lineage>
        <taxon>Eukaryota</taxon>
        <taxon>Fungi</taxon>
        <taxon>Dikarya</taxon>
        <taxon>Ascomycota</taxon>
        <taxon>Pezizomycotina</taxon>
        <taxon>Sordariomycetes</taxon>
        <taxon>Hypocreomycetidae</taxon>
        <taxon>Hypocreales</taxon>
        <taxon>Clavicipitaceae</taxon>
        <taxon>Pochonia</taxon>
    </lineage>
</organism>
<evidence type="ECO:0000256" key="11">
    <source>
        <dbReference type="SAM" id="MobiDB-lite"/>
    </source>
</evidence>
<dbReference type="GO" id="GO:0005737">
    <property type="term" value="C:cytoplasm"/>
    <property type="evidence" value="ECO:0007669"/>
    <property type="project" value="UniProtKB-SubCell"/>
</dbReference>
<feature type="chain" id="PRO_5008102302" description="superoxide dismutase" evidence="12">
    <location>
        <begin position="20"/>
        <end position="306"/>
    </location>
</feature>
<evidence type="ECO:0000256" key="4">
    <source>
        <dbReference type="ARBA" id="ARBA00004613"/>
    </source>
</evidence>
<comment type="caution">
    <text evidence="14">The sequence shown here is derived from an EMBL/GenBank/DDBJ whole genome shotgun (WGS) entry which is preliminary data.</text>
</comment>
<dbReference type="InterPro" id="IPR001424">
    <property type="entry name" value="SOD_Cu_Zn_dom"/>
</dbReference>
<dbReference type="FunFam" id="2.60.40.200:FF:000007">
    <property type="entry name" value="Cell surface Cu-only superoxide dismutase 5"/>
    <property type="match status" value="1"/>
</dbReference>
<evidence type="ECO:0000256" key="5">
    <source>
        <dbReference type="ARBA" id="ARBA00010457"/>
    </source>
</evidence>